<dbReference type="RefSeq" id="WP_045671479.1">
    <property type="nucleotide sequence ID" value="NZ_CP011058.1"/>
</dbReference>
<proteinExistence type="inferred from homology"/>
<dbReference type="PANTHER" id="PTHR21600">
    <property type="entry name" value="MITOCHONDRIAL RNA PSEUDOURIDINE SYNTHASE"/>
    <property type="match status" value="1"/>
</dbReference>
<dbReference type="InterPro" id="IPR006145">
    <property type="entry name" value="PsdUridine_synth_RsuA/RluA"/>
</dbReference>
<dbReference type="CDD" id="cd02869">
    <property type="entry name" value="PseudoU_synth_RluA_like"/>
    <property type="match status" value="1"/>
</dbReference>
<dbReference type="AlphaFoldDB" id="A0A0D5NLA3"/>
<accession>A0A0D5NLA3</accession>
<comment type="catalytic activity">
    <reaction evidence="1 4">
        <text>a uridine in RNA = a pseudouridine in RNA</text>
        <dbReference type="Rhea" id="RHEA:48348"/>
        <dbReference type="Rhea" id="RHEA-COMP:12068"/>
        <dbReference type="Rhea" id="RHEA-COMP:12069"/>
        <dbReference type="ChEBI" id="CHEBI:65314"/>
        <dbReference type="ChEBI" id="CHEBI:65315"/>
    </reaction>
</comment>
<dbReference type="Gene3D" id="3.30.2350.10">
    <property type="entry name" value="Pseudouridine synthase"/>
    <property type="match status" value="1"/>
</dbReference>
<feature type="domain" description="Pseudouridine synthase RsuA/RluA-like" evidence="6">
    <location>
        <begin position="176"/>
        <end position="325"/>
    </location>
</feature>
<dbReference type="STRING" id="1126833.VN24_17680"/>
<sequence>MFDYSQALRKGEWLEIPLSALALTGSESKGAAVPAGLSNPDEGAVQSEPESRPDEEVGPSEAGSDEREGAAPLGAGSHPHEVRQRLLALSLFPAKWINRLFSVGGIRLEGETVRLLAFPAANPAADPLYRQAAEALRELKRREEKPGSNGRPDKSGSLKAAGAAIVPILYQDDYCMVLDKPAGMPVHASFPGQRGTLDEAAALHCLLAGDPLPVRHVHRLDEDTSGPVLYTKNDLSQLRLDEEMRHKRIDRQYIALVEGIPARSRGTVRAPIGKDRHHRSRRRVHPGGDEAVTHYEVAERFAAAALLRLRLETGRTHQIRVHMSHLGHPLIGDTLYGGSAGLLGHQALHGEKIIFTHPLSGDRMEIVSPVPEWFEAVRSRLKG</sequence>
<keyword evidence="8" id="KW-1185">Reference proteome</keyword>
<evidence type="ECO:0000256" key="3">
    <source>
        <dbReference type="PIRSR" id="PIRSR606225-1"/>
    </source>
</evidence>
<dbReference type="Pfam" id="PF00849">
    <property type="entry name" value="PseudoU_synth_2"/>
    <property type="match status" value="1"/>
</dbReference>
<dbReference type="GO" id="GO:0003723">
    <property type="term" value="F:RNA binding"/>
    <property type="evidence" value="ECO:0007669"/>
    <property type="project" value="InterPro"/>
</dbReference>
<evidence type="ECO:0000313" key="7">
    <source>
        <dbReference type="EMBL" id="AJY76051.1"/>
    </source>
</evidence>
<evidence type="ECO:0000313" key="8">
    <source>
        <dbReference type="Proteomes" id="UP000032633"/>
    </source>
</evidence>
<dbReference type="EC" id="5.4.99.-" evidence="4"/>
<comment type="similarity">
    <text evidence="2 4">Belongs to the pseudouridine synthase RluA family.</text>
</comment>
<dbReference type="GO" id="GO:0000455">
    <property type="term" value="P:enzyme-directed rRNA pseudouridine synthesis"/>
    <property type="evidence" value="ECO:0007669"/>
    <property type="project" value="TreeGrafter"/>
</dbReference>
<keyword evidence="4" id="KW-0413">Isomerase</keyword>
<reference evidence="8" key="2">
    <citation type="submission" date="2015-03" db="EMBL/GenBank/DDBJ databases">
        <title>Genome sequence of Paenibacillus beijingensis strain DSM 24997T.</title>
        <authorList>
            <person name="Kwak Y."/>
            <person name="Shin J.-H."/>
        </authorList>
    </citation>
    <scope>NUCLEOTIDE SEQUENCE [LARGE SCALE GENOMIC DNA]</scope>
    <source>
        <strain evidence="8">DSM 24997</strain>
    </source>
</reference>
<organism evidence="7 8">
    <name type="scientific">Paenibacillus beijingensis</name>
    <dbReference type="NCBI Taxonomy" id="1126833"/>
    <lineage>
        <taxon>Bacteria</taxon>
        <taxon>Bacillati</taxon>
        <taxon>Bacillota</taxon>
        <taxon>Bacilli</taxon>
        <taxon>Bacillales</taxon>
        <taxon>Paenibacillaceae</taxon>
        <taxon>Paenibacillus</taxon>
    </lineage>
</organism>
<comment type="function">
    <text evidence="4">Responsible for synthesis of pseudouridine from uracil.</text>
</comment>
<evidence type="ECO:0000259" key="6">
    <source>
        <dbReference type="Pfam" id="PF00849"/>
    </source>
</evidence>
<dbReference type="HOGENOM" id="CLU_016902_8_0_9"/>
<dbReference type="SUPFAM" id="SSF55120">
    <property type="entry name" value="Pseudouridine synthase"/>
    <property type="match status" value="1"/>
</dbReference>
<dbReference type="PANTHER" id="PTHR21600:SF44">
    <property type="entry name" value="RIBOSOMAL LARGE SUBUNIT PSEUDOURIDINE SYNTHASE D"/>
    <property type="match status" value="1"/>
</dbReference>
<feature type="active site" evidence="3">
    <location>
        <position position="221"/>
    </location>
</feature>
<dbReference type="Proteomes" id="UP000032633">
    <property type="component" value="Chromosome"/>
</dbReference>
<dbReference type="GO" id="GO:0009982">
    <property type="term" value="F:pseudouridine synthase activity"/>
    <property type="evidence" value="ECO:0007669"/>
    <property type="project" value="InterPro"/>
</dbReference>
<dbReference type="OrthoDB" id="9773999at2"/>
<evidence type="ECO:0000256" key="1">
    <source>
        <dbReference type="ARBA" id="ARBA00000073"/>
    </source>
</evidence>
<evidence type="ECO:0000256" key="2">
    <source>
        <dbReference type="ARBA" id="ARBA00010876"/>
    </source>
</evidence>
<dbReference type="KEGG" id="pbj:VN24_17680"/>
<gene>
    <name evidence="7" type="ORF">VN24_17680</name>
</gene>
<evidence type="ECO:0000256" key="4">
    <source>
        <dbReference type="RuleBase" id="RU362028"/>
    </source>
</evidence>
<reference evidence="7 8" key="1">
    <citation type="journal article" date="2015" name="J. Biotechnol.">
        <title>Complete genome sequence of Paenibacillus beijingensis 7188(T) (=DSM 24997(T)), a novel rhizobacterium from jujube garden soil.</title>
        <authorList>
            <person name="Kwak Y."/>
            <person name="Shin J.H."/>
        </authorList>
    </citation>
    <scope>NUCLEOTIDE SEQUENCE [LARGE SCALE GENOMIC DNA]</scope>
    <source>
        <strain evidence="7 8">DSM 24997</strain>
    </source>
</reference>
<evidence type="ECO:0000256" key="5">
    <source>
        <dbReference type="SAM" id="MobiDB-lite"/>
    </source>
</evidence>
<dbReference type="InterPro" id="IPR050188">
    <property type="entry name" value="RluA_PseudoU_synthase"/>
</dbReference>
<protein>
    <recommendedName>
        <fullName evidence="4">Pseudouridine synthase</fullName>
        <ecNumber evidence="4">5.4.99.-</ecNumber>
    </recommendedName>
</protein>
<dbReference type="EMBL" id="CP011058">
    <property type="protein sequence ID" value="AJY76051.1"/>
    <property type="molecule type" value="Genomic_DNA"/>
</dbReference>
<dbReference type="InterPro" id="IPR020103">
    <property type="entry name" value="PsdUridine_synth_cat_dom_sf"/>
</dbReference>
<feature type="region of interest" description="Disordered" evidence="5">
    <location>
        <begin position="29"/>
        <end position="78"/>
    </location>
</feature>
<dbReference type="InterPro" id="IPR006225">
    <property type="entry name" value="PsdUridine_synth_RluC/D"/>
</dbReference>
<dbReference type="GO" id="GO:0140098">
    <property type="term" value="F:catalytic activity, acting on RNA"/>
    <property type="evidence" value="ECO:0007669"/>
    <property type="project" value="UniProtKB-ARBA"/>
</dbReference>
<dbReference type="NCBIfam" id="TIGR00005">
    <property type="entry name" value="rluA_subfam"/>
    <property type="match status" value="1"/>
</dbReference>
<dbReference type="PATRIC" id="fig|1126833.4.peg.3880"/>
<name>A0A0D5NLA3_9BACL</name>